<sequence>MQFANCYSFPHEVLHLLRERFASGHGGFPLVGTPEQVADGITALAEVGFKGTTLSFVDYNDEFPYFRDHVLPILTERRLRGDGNRNSSSLNISK</sequence>
<accession>K6D896</accession>
<protein>
    <submittedName>
        <fullName evidence="1">Luciferase-like protein</fullName>
    </submittedName>
</protein>
<dbReference type="InterPro" id="IPR036661">
    <property type="entry name" value="Luciferase-like_sf"/>
</dbReference>
<dbReference type="SUPFAM" id="SSF51679">
    <property type="entry name" value="Bacterial luciferase-like"/>
    <property type="match status" value="1"/>
</dbReference>
<organism evidence="1 2">
    <name type="scientific">Schinkia azotoformans LMG 9581</name>
    <dbReference type="NCBI Taxonomy" id="1131731"/>
    <lineage>
        <taxon>Bacteria</taxon>
        <taxon>Bacillati</taxon>
        <taxon>Bacillota</taxon>
        <taxon>Bacilli</taxon>
        <taxon>Bacillales</taxon>
        <taxon>Bacillaceae</taxon>
        <taxon>Calidifontibacillus/Schinkia group</taxon>
        <taxon>Schinkia</taxon>
    </lineage>
</organism>
<evidence type="ECO:0000313" key="1">
    <source>
        <dbReference type="EMBL" id="EKN64318.1"/>
    </source>
</evidence>
<dbReference type="Gene3D" id="3.20.20.30">
    <property type="entry name" value="Luciferase-like domain"/>
    <property type="match status" value="1"/>
</dbReference>
<gene>
    <name evidence="1" type="ORF">BAZO_14019</name>
</gene>
<keyword evidence="2" id="KW-1185">Reference proteome</keyword>
<dbReference type="EMBL" id="AJLR01000120">
    <property type="protein sequence ID" value="EKN64318.1"/>
    <property type="molecule type" value="Genomic_DNA"/>
</dbReference>
<evidence type="ECO:0000313" key="2">
    <source>
        <dbReference type="Proteomes" id="UP000006315"/>
    </source>
</evidence>
<proteinExistence type="predicted"/>
<comment type="caution">
    <text evidence="1">The sequence shown here is derived from an EMBL/GenBank/DDBJ whole genome shotgun (WGS) entry which is preliminary data.</text>
</comment>
<dbReference type="Proteomes" id="UP000006315">
    <property type="component" value="Unassembled WGS sequence"/>
</dbReference>
<reference evidence="1 2" key="1">
    <citation type="journal article" date="2012" name="Front. Microbiol.">
        <title>Redundancy and modularity in membrane-associated dissimilatory nitrate reduction in Bacillus.</title>
        <authorList>
            <person name="Heylen K."/>
            <person name="Keltjens J."/>
        </authorList>
    </citation>
    <scope>NUCLEOTIDE SEQUENCE [LARGE SCALE GENOMIC DNA]</scope>
    <source>
        <strain evidence="1 2">LMG 9581</strain>
    </source>
</reference>
<dbReference type="GO" id="GO:0016705">
    <property type="term" value="F:oxidoreductase activity, acting on paired donors, with incorporation or reduction of molecular oxygen"/>
    <property type="evidence" value="ECO:0007669"/>
    <property type="project" value="InterPro"/>
</dbReference>
<dbReference type="AlphaFoldDB" id="K6D896"/>
<dbReference type="PATRIC" id="fig|1131731.3.peg.2873"/>
<dbReference type="STRING" id="1131731.BAZO_14019"/>
<name>K6D896_SCHAZ</name>